<gene>
    <name evidence="2" type="ORF">Q2T52_26435</name>
</gene>
<dbReference type="Pfam" id="PF13384">
    <property type="entry name" value="HTH_23"/>
    <property type="match status" value="1"/>
</dbReference>
<reference evidence="2" key="2">
    <citation type="submission" date="2023-07" db="EMBL/GenBank/DDBJ databases">
        <authorList>
            <person name="Sun H."/>
        </authorList>
    </citation>
    <scope>NUCLEOTIDE SEQUENCE</scope>
    <source>
        <strain evidence="2">05753</strain>
    </source>
</reference>
<organism evidence="2 3">
    <name type="scientific">Rhizobium oryzicola</name>
    <dbReference type="NCBI Taxonomy" id="1232668"/>
    <lineage>
        <taxon>Bacteria</taxon>
        <taxon>Pseudomonadati</taxon>
        <taxon>Pseudomonadota</taxon>
        <taxon>Alphaproteobacteria</taxon>
        <taxon>Hyphomicrobiales</taxon>
        <taxon>Rhizobiaceae</taxon>
        <taxon>Rhizobium/Agrobacterium group</taxon>
        <taxon>Rhizobium</taxon>
    </lineage>
</organism>
<dbReference type="RefSeq" id="WP_302079904.1">
    <property type="nucleotide sequence ID" value="NZ_JAUKWQ010000019.1"/>
</dbReference>
<evidence type="ECO:0008006" key="4">
    <source>
        <dbReference type="Google" id="ProtNLM"/>
    </source>
</evidence>
<feature type="region of interest" description="Disordered" evidence="1">
    <location>
        <begin position="33"/>
        <end position="58"/>
    </location>
</feature>
<name>A0ABT8T524_9HYPH</name>
<protein>
    <recommendedName>
        <fullName evidence="4">Helix-turn-helix domain-containing protein</fullName>
    </recommendedName>
</protein>
<proteinExistence type="predicted"/>
<dbReference type="Proteomes" id="UP001169006">
    <property type="component" value="Unassembled WGS sequence"/>
</dbReference>
<evidence type="ECO:0000313" key="3">
    <source>
        <dbReference type="Proteomes" id="UP001169006"/>
    </source>
</evidence>
<dbReference type="EMBL" id="JAUKWQ010000019">
    <property type="protein sequence ID" value="MDO1585640.1"/>
    <property type="molecule type" value="Genomic_DNA"/>
</dbReference>
<reference evidence="2" key="1">
    <citation type="journal article" date="2015" name="Int. J. Syst. Evol. Microbiol.">
        <title>Rhizobium oryzicola sp. nov., potential plant-growth-promoting endophytic bacteria isolated from rice roots.</title>
        <authorList>
            <person name="Zhang X.X."/>
            <person name="Gao J.S."/>
            <person name="Cao Y.H."/>
            <person name="Sheirdil R.A."/>
            <person name="Wang X.C."/>
            <person name="Zhang L."/>
        </authorList>
    </citation>
    <scope>NUCLEOTIDE SEQUENCE</scope>
    <source>
        <strain evidence="2">05753</strain>
    </source>
</reference>
<accession>A0ABT8T524</accession>
<comment type="caution">
    <text evidence="2">The sequence shown here is derived from an EMBL/GenBank/DDBJ whole genome shotgun (WGS) entry which is preliminary data.</text>
</comment>
<feature type="compositionally biased region" description="Polar residues" evidence="1">
    <location>
        <begin position="33"/>
        <end position="43"/>
    </location>
</feature>
<evidence type="ECO:0000313" key="2">
    <source>
        <dbReference type="EMBL" id="MDO1585640.1"/>
    </source>
</evidence>
<keyword evidence="3" id="KW-1185">Reference proteome</keyword>
<evidence type="ECO:0000256" key="1">
    <source>
        <dbReference type="SAM" id="MobiDB-lite"/>
    </source>
</evidence>
<sequence>MTALRQSNFGTGYAGGGHDGLFVALQKQSEAAYRSSSPTTSSPAGLFQPETPAERNSKAIRSSRFVTQIGQIKLITGYSWEKVADLLNCSRQSVYNWRDGIAISDANIRAVQRMHEALSFINRDIPVETRAILEANDGAIYNLLKAWKFDEAKARAGEGAGSKAALGPGMVKEVPSHQDHWTSRIAFAGDVSESDGFPVREVVGKLKMRNKK</sequence>